<proteinExistence type="predicted"/>
<feature type="compositionally biased region" description="Pro residues" evidence="2">
    <location>
        <begin position="1"/>
        <end position="15"/>
    </location>
</feature>
<comment type="caution">
    <text evidence="3">The sequence shown here is derived from an EMBL/GenBank/DDBJ whole genome shotgun (WGS) entry which is preliminary data.</text>
</comment>
<gene>
    <name evidence="3" type="ORF">OPV22_024762</name>
</gene>
<dbReference type="PANTHER" id="PTHR34681">
    <property type="entry name" value="UVEAL AUTOANTIGEN WITH COILED-COIL/ANKYRIN"/>
    <property type="match status" value="1"/>
</dbReference>
<evidence type="ECO:0000313" key="3">
    <source>
        <dbReference type="EMBL" id="KAJ8470419.1"/>
    </source>
</evidence>
<keyword evidence="4" id="KW-1185">Reference proteome</keyword>
<evidence type="ECO:0000256" key="1">
    <source>
        <dbReference type="SAM" id="Coils"/>
    </source>
</evidence>
<dbReference type="AlphaFoldDB" id="A0AAV8QHM1"/>
<reference evidence="3 4" key="1">
    <citation type="submission" date="2022-12" db="EMBL/GenBank/DDBJ databases">
        <title>Chromosome-scale assembly of the Ensete ventricosum genome.</title>
        <authorList>
            <person name="Dussert Y."/>
            <person name="Stocks J."/>
            <person name="Wendawek A."/>
            <person name="Woldeyes F."/>
            <person name="Nichols R.A."/>
            <person name="Borrell J.S."/>
        </authorList>
    </citation>
    <scope>NUCLEOTIDE SEQUENCE [LARGE SCALE GENOMIC DNA]</scope>
    <source>
        <strain evidence="4">cv. Maze</strain>
        <tissue evidence="3">Seeds</tissue>
    </source>
</reference>
<organism evidence="3 4">
    <name type="scientific">Ensete ventricosum</name>
    <name type="common">Abyssinian banana</name>
    <name type="synonym">Musa ensete</name>
    <dbReference type="NCBI Taxonomy" id="4639"/>
    <lineage>
        <taxon>Eukaryota</taxon>
        <taxon>Viridiplantae</taxon>
        <taxon>Streptophyta</taxon>
        <taxon>Embryophyta</taxon>
        <taxon>Tracheophyta</taxon>
        <taxon>Spermatophyta</taxon>
        <taxon>Magnoliopsida</taxon>
        <taxon>Liliopsida</taxon>
        <taxon>Zingiberales</taxon>
        <taxon>Musaceae</taxon>
        <taxon>Ensete</taxon>
    </lineage>
</organism>
<evidence type="ECO:0000313" key="4">
    <source>
        <dbReference type="Proteomes" id="UP001222027"/>
    </source>
</evidence>
<sequence length="171" mass="18719">MADSDPAPPPSPPAPVTAASQLLSSPSTKQDDLQPVAAKVAELNESQSELLARLQGLKQDLQNWRGKLDTQVKTYKDELSELKSRLNTDLGQLRSDFKDLKTTLQKQQEEVTASLRNLGLNDAPETRAETECRNGKDGTGKVRASSLDNTKEIKLSDDSVVESSQKENNTK</sequence>
<feature type="coiled-coil region" evidence="1">
    <location>
        <begin position="40"/>
        <end position="110"/>
    </location>
</feature>
<feature type="compositionally biased region" description="Basic and acidic residues" evidence="2">
    <location>
        <begin position="124"/>
        <end position="140"/>
    </location>
</feature>
<dbReference type="PANTHER" id="PTHR34681:SF2">
    <property type="entry name" value="UVEAL AUTOANTIGEN WITH COILED-COIL_ANKYRIN"/>
    <property type="match status" value="1"/>
</dbReference>
<dbReference type="Gene3D" id="1.20.1170.10">
    <property type="match status" value="1"/>
</dbReference>
<feature type="compositionally biased region" description="Polar residues" evidence="2">
    <location>
        <begin position="18"/>
        <end position="28"/>
    </location>
</feature>
<protein>
    <recommendedName>
        <fullName evidence="5">CAP-Gly domain-containing linker protein 1-like</fullName>
    </recommendedName>
</protein>
<name>A0AAV8QHM1_ENSVE</name>
<feature type="region of interest" description="Disordered" evidence="2">
    <location>
        <begin position="119"/>
        <end position="171"/>
    </location>
</feature>
<dbReference type="Proteomes" id="UP001222027">
    <property type="component" value="Unassembled WGS sequence"/>
</dbReference>
<keyword evidence="1" id="KW-0175">Coiled coil</keyword>
<accession>A0AAV8QHM1</accession>
<evidence type="ECO:0000256" key="2">
    <source>
        <dbReference type="SAM" id="MobiDB-lite"/>
    </source>
</evidence>
<feature type="region of interest" description="Disordered" evidence="2">
    <location>
        <begin position="1"/>
        <end position="35"/>
    </location>
</feature>
<evidence type="ECO:0008006" key="5">
    <source>
        <dbReference type="Google" id="ProtNLM"/>
    </source>
</evidence>
<dbReference type="EMBL" id="JAQQAF010000007">
    <property type="protein sequence ID" value="KAJ8470419.1"/>
    <property type="molecule type" value="Genomic_DNA"/>
</dbReference>